<dbReference type="InterPro" id="IPR032465">
    <property type="entry name" value="ACMSD"/>
</dbReference>
<dbReference type="GO" id="GO:0016787">
    <property type="term" value="F:hydrolase activity"/>
    <property type="evidence" value="ECO:0007669"/>
    <property type="project" value="InterPro"/>
</dbReference>
<dbReference type="EMBL" id="JACOMF010000001">
    <property type="protein sequence ID" value="MBC4013979.1"/>
    <property type="molecule type" value="Genomic_DNA"/>
</dbReference>
<dbReference type="PANTHER" id="PTHR21240">
    <property type="entry name" value="2-AMINO-3-CARBOXYLMUCONATE-6-SEMIALDEHYDE DECARBOXYLASE"/>
    <property type="match status" value="1"/>
</dbReference>
<sequence>MPEETNHYGATVARAHGRPGRETRPTSTTIDIHAHVFVPEAGAYVAPHLDPATVPLGRFATPATQALNRKQDADRRTVGTRHGPRLAELDAMGIDMQLCAPAPGQSYYTVAPEHAVVANRMVNDGIAAFCAVRPDRFLGLGTVPMQEAGEAVRELERCMGPLGFKGVQVLTNVAGRELSDPAFAAFWATAERLGALVMIHPNGFTEGQRFREHYFNNVIGNPLDTTVALHHLIFDGVLERHPSLKILAVHGGGYLPAYSGRIDHAWGARSDSRGNLPKPPTHYLRKLYFDTIVFTPHQLEYLVKVYGAERILMGTDFPFDMADSDPIGHICSVESFDEATRAALAGGNAKRLLGL</sequence>
<dbReference type="InterPro" id="IPR032466">
    <property type="entry name" value="Metal_Hydrolase"/>
</dbReference>
<organism evidence="4 5">
    <name type="scientific">Siccirubricoccus deserti</name>
    <dbReference type="NCBI Taxonomy" id="2013562"/>
    <lineage>
        <taxon>Bacteria</taxon>
        <taxon>Pseudomonadati</taxon>
        <taxon>Pseudomonadota</taxon>
        <taxon>Alphaproteobacteria</taxon>
        <taxon>Acetobacterales</taxon>
        <taxon>Roseomonadaceae</taxon>
        <taxon>Siccirubricoccus</taxon>
    </lineage>
</organism>
<dbReference type="Pfam" id="PF04909">
    <property type="entry name" value="Amidohydro_2"/>
    <property type="match status" value="1"/>
</dbReference>
<dbReference type="GO" id="GO:0005737">
    <property type="term" value="C:cytoplasm"/>
    <property type="evidence" value="ECO:0007669"/>
    <property type="project" value="TreeGrafter"/>
</dbReference>
<name>A0A9X0QUF4_9PROT</name>
<keyword evidence="5" id="KW-1185">Reference proteome</keyword>
<dbReference type="Proteomes" id="UP000600101">
    <property type="component" value="Unassembled WGS sequence"/>
</dbReference>
<dbReference type="InterPro" id="IPR006680">
    <property type="entry name" value="Amidohydro-rel"/>
</dbReference>
<reference evidence="4" key="1">
    <citation type="submission" date="2020-08" db="EMBL/GenBank/DDBJ databases">
        <authorList>
            <person name="Hu Y."/>
            <person name="Nguyen S.V."/>
            <person name="Li F."/>
            <person name="Fanning S."/>
        </authorList>
    </citation>
    <scope>NUCLEOTIDE SEQUENCE</scope>
    <source>
        <strain evidence="4">SYSU D8009</strain>
    </source>
</reference>
<dbReference type="GO" id="GO:0019748">
    <property type="term" value="P:secondary metabolic process"/>
    <property type="evidence" value="ECO:0007669"/>
    <property type="project" value="TreeGrafter"/>
</dbReference>
<dbReference type="AlphaFoldDB" id="A0A9X0QUF4"/>
<keyword evidence="1" id="KW-0456">Lyase</keyword>
<dbReference type="PANTHER" id="PTHR21240:SF28">
    <property type="entry name" value="ISO-OROTATE DECARBOXYLASE (EUROFUNG)"/>
    <property type="match status" value="1"/>
</dbReference>
<evidence type="ECO:0000256" key="2">
    <source>
        <dbReference type="SAM" id="MobiDB-lite"/>
    </source>
</evidence>
<dbReference type="Gene3D" id="3.20.20.140">
    <property type="entry name" value="Metal-dependent hydrolases"/>
    <property type="match status" value="1"/>
</dbReference>
<evidence type="ECO:0000313" key="5">
    <source>
        <dbReference type="Proteomes" id="UP000600101"/>
    </source>
</evidence>
<evidence type="ECO:0000256" key="1">
    <source>
        <dbReference type="ARBA" id="ARBA00023239"/>
    </source>
</evidence>
<feature type="domain" description="Amidohydrolase-related" evidence="3">
    <location>
        <begin position="30"/>
        <end position="355"/>
    </location>
</feature>
<dbReference type="GO" id="GO:0016831">
    <property type="term" value="F:carboxy-lyase activity"/>
    <property type="evidence" value="ECO:0007669"/>
    <property type="project" value="InterPro"/>
</dbReference>
<proteinExistence type="predicted"/>
<gene>
    <name evidence="4" type="ORF">H7965_01475</name>
</gene>
<comment type="caution">
    <text evidence="4">The sequence shown here is derived from an EMBL/GenBank/DDBJ whole genome shotgun (WGS) entry which is preliminary data.</text>
</comment>
<dbReference type="RefSeq" id="WP_186768738.1">
    <property type="nucleotide sequence ID" value="NZ_JACOMF010000001.1"/>
</dbReference>
<accession>A0A9X0QUF4</accession>
<evidence type="ECO:0000259" key="3">
    <source>
        <dbReference type="Pfam" id="PF04909"/>
    </source>
</evidence>
<protein>
    <submittedName>
        <fullName evidence="4">Amidohydrolase</fullName>
    </submittedName>
</protein>
<dbReference type="SUPFAM" id="SSF51556">
    <property type="entry name" value="Metallo-dependent hydrolases"/>
    <property type="match status" value="1"/>
</dbReference>
<evidence type="ECO:0000313" key="4">
    <source>
        <dbReference type="EMBL" id="MBC4013979.1"/>
    </source>
</evidence>
<feature type="region of interest" description="Disordered" evidence="2">
    <location>
        <begin position="1"/>
        <end position="26"/>
    </location>
</feature>